<evidence type="ECO:0000313" key="3">
    <source>
        <dbReference type="Proteomes" id="UP000297299"/>
    </source>
</evidence>
<evidence type="ECO:0000313" key="2">
    <source>
        <dbReference type="EMBL" id="TEY61062.1"/>
    </source>
</evidence>
<protein>
    <submittedName>
        <fullName evidence="2">Uncharacterized protein</fullName>
    </submittedName>
</protein>
<name>A0A4Y8D0U1_9HELO</name>
<feature type="chain" id="PRO_5021218715" evidence="1">
    <location>
        <begin position="19"/>
        <end position="108"/>
    </location>
</feature>
<evidence type="ECO:0000256" key="1">
    <source>
        <dbReference type="SAM" id="SignalP"/>
    </source>
</evidence>
<keyword evidence="3" id="KW-1185">Reference proteome</keyword>
<comment type="caution">
    <text evidence="2">The sequence shown here is derived from an EMBL/GenBank/DDBJ whole genome shotgun (WGS) entry which is preliminary data.</text>
</comment>
<dbReference type="Proteomes" id="UP000297299">
    <property type="component" value="Unassembled WGS sequence"/>
</dbReference>
<reference evidence="2 3" key="1">
    <citation type="submission" date="2017-11" db="EMBL/GenBank/DDBJ databases">
        <title>Comparative genomics of Botrytis spp.</title>
        <authorList>
            <person name="Valero-Jimenez C.A."/>
            <person name="Tapia P."/>
            <person name="Veloso J."/>
            <person name="Silva-Moreno E."/>
            <person name="Staats M."/>
            <person name="Valdes J.H."/>
            <person name="Van Kan J.A.L."/>
        </authorList>
    </citation>
    <scope>NUCLEOTIDE SEQUENCE [LARGE SCALE GENOMIC DNA]</scope>
    <source>
        <strain evidence="2 3">MUCL2830</strain>
    </source>
</reference>
<dbReference type="EMBL" id="PHWZ01000175">
    <property type="protein sequence ID" value="TEY61062.1"/>
    <property type="molecule type" value="Genomic_DNA"/>
</dbReference>
<sequence>MSVFVTAALSLSIRLSMLFKLQLRPNQQWLEKSKGSASAGTVPGLWTREQKDMIPKRFLGDAMCHLQNKNGWLRGAANLELEAGCFQDTNIATLGCFLVADEIDGGNA</sequence>
<dbReference type="AlphaFoldDB" id="A0A4Y8D0U1"/>
<dbReference type="OrthoDB" id="3552140at2759"/>
<proteinExistence type="predicted"/>
<accession>A0A4Y8D0U1</accession>
<gene>
    <name evidence="2" type="ORF">BOTCAL_0175g00130</name>
</gene>
<organism evidence="2 3">
    <name type="scientific">Botryotinia calthae</name>
    <dbReference type="NCBI Taxonomy" id="38488"/>
    <lineage>
        <taxon>Eukaryota</taxon>
        <taxon>Fungi</taxon>
        <taxon>Dikarya</taxon>
        <taxon>Ascomycota</taxon>
        <taxon>Pezizomycotina</taxon>
        <taxon>Leotiomycetes</taxon>
        <taxon>Helotiales</taxon>
        <taxon>Sclerotiniaceae</taxon>
        <taxon>Botryotinia</taxon>
    </lineage>
</organism>
<feature type="signal peptide" evidence="1">
    <location>
        <begin position="1"/>
        <end position="18"/>
    </location>
</feature>
<keyword evidence="1" id="KW-0732">Signal</keyword>